<evidence type="ECO:0000256" key="1">
    <source>
        <dbReference type="SAM" id="MobiDB-lite"/>
    </source>
</evidence>
<dbReference type="Gene3D" id="2.40.50.140">
    <property type="entry name" value="Nucleic acid-binding proteins"/>
    <property type="match status" value="3"/>
</dbReference>
<organism evidence="3 5">
    <name type="scientific">Medicago truncatula</name>
    <name type="common">Barrel medic</name>
    <name type="synonym">Medicago tribuloides</name>
    <dbReference type="NCBI Taxonomy" id="3880"/>
    <lineage>
        <taxon>Eukaryota</taxon>
        <taxon>Viridiplantae</taxon>
        <taxon>Streptophyta</taxon>
        <taxon>Embryophyta</taxon>
        <taxon>Tracheophyta</taxon>
        <taxon>Spermatophyta</taxon>
        <taxon>Magnoliopsida</taxon>
        <taxon>eudicotyledons</taxon>
        <taxon>Gunneridae</taxon>
        <taxon>Pentapetalae</taxon>
        <taxon>rosids</taxon>
        <taxon>fabids</taxon>
        <taxon>Fabales</taxon>
        <taxon>Fabaceae</taxon>
        <taxon>Papilionoideae</taxon>
        <taxon>50 kb inversion clade</taxon>
        <taxon>NPAAA clade</taxon>
        <taxon>Hologalegina</taxon>
        <taxon>IRL clade</taxon>
        <taxon>Trifolieae</taxon>
        <taxon>Medicago</taxon>
    </lineage>
</organism>
<dbReference type="STRING" id="3880.G7IJ18"/>
<proteinExistence type="predicted"/>
<dbReference type="EMBL" id="CM001218">
    <property type="protein sequence ID" value="AES66044.2"/>
    <property type="molecule type" value="Genomic_DNA"/>
</dbReference>
<evidence type="ECO:0000259" key="2">
    <source>
        <dbReference type="Pfam" id="PF02721"/>
    </source>
</evidence>
<reference evidence="3 5" key="1">
    <citation type="journal article" date="2011" name="Nature">
        <title>The Medicago genome provides insight into the evolution of rhizobial symbioses.</title>
        <authorList>
            <person name="Young N.D."/>
            <person name="Debelle F."/>
            <person name="Oldroyd G.E."/>
            <person name="Geurts R."/>
            <person name="Cannon S.B."/>
            <person name="Udvardi M.K."/>
            <person name="Benedito V.A."/>
            <person name="Mayer K.F."/>
            <person name="Gouzy J."/>
            <person name="Schoof H."/>
            <person name="Van de Peer Y."/>
            <person name="Proost S."/>
            <person name="Cook D.R."/>
            <person name="Meyers B.C."/>
            <person name="Spannagl M."/>
            <person name="Cheung F."/>
            <person name="De Mita S."/>
            <person name="Krishnakumar V."/>
            <person name="Gundlach H."/>
            <person name="Zhou S."/>
            <person name="Mudge J."/>
            <person name="Bharti A.K."/>
            <person name="Murray J.D."/>
            <person name="Naoumkina M.A."/>
            <person name="Rosen B."/>
            <person name="Silverstein K.A."/>
            <person name="Tang H."/>
            <person name="Rombauts S."/>
            <person name="Zhao P.X."/>
            <person name="Zhou P."/>
            <person name="Barbe V."/>
            <person name="Bardou P."/>
            <person name="Bechner M."/>
            <person name="Bellec A."/>
            <person name="Berger A."/>
            <person name="Berges H."/>
            <person name="Bidwell S."/>
            <person name="Bisseling T."/>
            <person name="Choisne N."/>
            <person name="Couloux A."/>
            <person name="Denny R."/>
            <person name="Deshpande S."/>
            <person name="Dai X."/>
            <person name="Doyle J.J."/>
            <person name="Dudez A.M."/>
            <person name="Farmer A.D."/>
            <person name="Fouteau S."/>
            <person name="Franken C."/>
            <person name="Gibelin C."/>
            <person name="Gish J."/>
            <person name="Goldstein S."/>
            <person name="Gonzalez A.J."/>
            <person name="Green P.J."/>
            <person name="Hallab A."/>
            <person name="Hartog M."/>
            <person name="Hua A."/>
            <person name="Humphray S.J."/>
            <person name="Jeong D.H."/>
            <person name="Jing Y."/>
            <person name="Jocker A."/>
            <person name="Kenton S.M."/>
            <person name="Kim D.J."/>
            <person name="Klee K."/>
            <person name="Lai H."/>
            <person name="Lang C."/>
            <person name="Lin S."/>
            <person name="Macmil S.L."/>
            <person name="Magdelenat G."/>
            <person name="Matthews L."/>
            <person name="McCorrison J."/>
            <person name="Monaghan E.L."/>
            <person name="Mun J.H."/>
            <person name="Najar F.Z."/>
            <person name="Nicholson C."/>
            <person name="Noirot C."/>
            <person name="O'Bleness M."/>
            <person name="Paule C.R."/>
            <person name="Poulain J."/>
            <person name="Prion F."/>
            <person name="Qin B."/>
            <person name="Qu C."/>
            <person name="Retzel E.F."/>
            <person name="Riddle C."/>
            <person name="Sallet E."/>
            <person name="Samain S."/>
            <person name="Samson N."/>
            <person name="Sanders I."/>
            <person name="Saurat O."/>
            <person name="Scarpelli C."/>
            <person name="Schiex T."/>
            <person name="Segurens B."/>
            <person name="Severin A.J."/>
            <person name="Sherrier D.J."/>
            <person name="Shi R."/>
            <person name="Sims S."/>
            <person name="Singer S.R."/>
            <person name="Sinharoy S."/>
            <person name="Sterck L."/>
            <person name="Viollet A."/>
            <person name="Wang B.B."/>
            <person name="Wang K."/>
            <person name="Wang M."/>
            <person name="Wang X."/>
            <person name="Warfsmann J."/>
            <person name="Weissenbach J."/>
            <person name="White D.D."/>
            <person name="White J.D."/>
            <person name="Wiley G.B."/>
            <person name="Wincker P."/>
            <person name="Xing Y."/>
            <person name="Yang L."/>
            <person name="Yao Z."/>
            <person name="Ying F."/>
            <person name="Zhai J."/>
            <person name="Zhou L."/>
            <person name="Zuber A."/>
            <person name="Denarie J."/>
            <person name="Dixon R.A."/>
            <person name="May G.D."/>
            <person name="Schwartz D.C."/>
            <person name="Rogers J."/>
            <person name="Quetier F."/>
            <person name="Town C.D."/>
            <person name="Roe B.A."/>
        </authorList>
    </citation>
    <scope>NUCLEOTIDE SEQUENCE [LARGE SCALE GENOMIC DNA]</scope>
    <source>
        <strain evidence="3">A17</strain>
        <strain evidence="4 5">cv. Jemalong A17</strain>
    </source>
</reference>
<dbReference type="GO" id="GO:0003684">
    <property type="term" value="F:damaged DNA binding"/>
    <property type="evidence" value="ECO:0000318"/>
    <property type="project" value="GO_Central"/>
</dbReference>
<reference evidence="3 5" key="2">
    <citation type="journal article" date="2014" name="BMC Genomics">
        <title>An improved genome release (version Mt4.0) for the model legume Medicago truncatula.</title>
        <authorList>
            <person name="Tang H."/>
            <person name="Krishnakumar V."/>
            <person name="Bidwell S."/>
            <person name="Rosen B."/>
            <person name="Chan A."/>
            <person name="Zhou S."/>
            <person name="Gentzbittel L."/>
            <person name="Childs K.L."/>
            <person name="Yandell M."/>
            <person name="Gundlach H."/>
            <person name="Mayer K.F."/>
            <person name="Schwartz D.C."/>
            <person name="Town C.D."/>
        </authorList>
    </citation>
    <scope>GENOME REANNOTATION</scope>
    <source>
        <strain evidence="4 5">cv. Jemalong A17</strain>
    </source>
</reference>
<feature type="region of interest" description="Disordered" evidence="1">
    <location>
        <begin position="1"/>
        <end position="32"/>
    </location>
</feature>
<dbReference type="PANTHER" id="PTHR47165:SF4">
    <property type="entry name" value="OS03G0429900 PROTEIN"/>
    <property type="match status" value="1"/>
</dbReference>
<accession>A0A0C3V3V4</accession>
<dbReference type="PaxDb" id="3880-AES66044"/>
<dbReference type="GO" id="GO:0006289">
    <property type="term" value="P:nucleotide-excision repair"/>
    <property type="evidence" value="ECO:0000318"/>
    <property type="project" value="GO_Central"/>
</dbReference>
<dbReference type="GO" id="GO:0005662">
    <property type="term" value="C:DNA replication factor A complex"/>
    <property type="evidence" value="ECO:0000318"/>
    <property type="project" value="GO_Central"/>
</dbReference>
<dbReference type="GO" id="GO:0043047">
    <property type="term" value="F:single-stranded telomeric DNA binding"/>
    <property type="evidence" value="ECO:0000318"/>
    <property type="project" value="GO_Central"/>
</dbReference>
<dbReference type="eggNOG" id="KOG0851">
    <property type="taxonomic scope" value="Eukaryota"/>
</dbReference>
<dbReference type="Pfam" id="PF02721">
    <property type="entry name" value="DUF223"/>
    <property type="match status" value="1"/>
</dbReference>
<dbReference type="GO" id="GO:0007004">
    <property type="term" value="P:telomere maintenance via telomerase"/>
    <property type="evidence" value="ECO:0000318"/>
    <property type="project" value="GO_Central"/>
</dbReference>
<dbReference type="AlphaFoldDB" id="G7IJ18"/>
<evidence type="ECO:0000313" key="4">
    <source>
        <dbReference type="EnsemblPlants" id="AES66044"/>
    </source>
</evidence>
<dbReference type="GO" id="GO:0000724">
    <property type="term" value="P:double-strand break repair via homologous recombination"/>
    <property type="evidence" value="ECO:0000318"/>
    <property type="project" value="GO_Central"/>
</dbReference>
<dbReference type="Proteomes" id="UP000002051">
    <property type="component" value="Chromosome 2"/>
</dbReference>
<reference evidence="4" key="3">
    <citation type="submission" date="2015-04" db="UniProtKB">
        <authorList>
            <consortium name="EnsemblPlants"/>
        </authorList>
    </citation>
    <scope>IDENTIFICATION</scope>
    <source>
        <strain evidence="4">cv. Jemalong A17</strain>
    </source>
</reference>
<accession>G7IJ18</accession>
<keyword evidence="5" id="KW-1185">Reference proteome</keyword>
<evidence type="ECO:0000313" key="3">
    <source>
        <dbReference type="EMBL" id="AES66044.2"/>
    </source>
</evidence>
<name>G7IJ18_MEDTR</name>
<feature type="domain" description="Replication protein A 70 kDa DNA-binding subunit B/D first OB fold" evidence="2">
    <location>
        <begin position="42"/>
        <end position="136"/>
    </location>
</feature>
<protein>
    <submittedName>
        <fullName evidence="3">DUF223 domain protein</fullName>
    </submittedName>
</protein>
<dbReference type="InterPro" id="IPR012340">
    <property type="entry name" value="NA-bd_OB-fold"/>
</dbReference>
<gene>
    <name evidence="3" type="ordered locus">MTR_2g060880</name>
</gene>
<evidence type="ECO:0000313" key="5">
    <source>
        <dbReference type="Proteomes" id="UP000002051"/>
    </source>
</evidence>
<dbReference type="EnsemblPlants" id="AES66044">
    <property type="protein sequence ID" value="AES66044"/>
    <property type="gene ID" value="MTR_2g060880"/>
</dbReference>
<dbReference type="SUPFAM" id="SSF50249">
    <property type="entry name" value="Nucleic acid-binding proteins"/>
    <property type="match status" value="1"/>
</dbReference>
<dbReference type="PANTHER" id="PTHR47165">
    <property type="entry name" value="OS03G0429900 PROTEIN"/>
    <property type="match status" value="1"/>
</dbReference>
<dbReference type="GO" id="GO:0051321">
    <property type="term" value="P:meiotic cell cycle"/>
    <property type="evidence" value="ECO:0000318"/>
    <property type="project" value="GO_Central"/>
</dbReference>
<sequence>MSGDASGSGHNNNNNVPYDYGNNEKSDSGKVPKFNGDPEEFSWWKTNFYSHVMVLDLWIVIASNGRQHLELIIGDAKGDRVHVITRQADFQRLKSLIEENQTYVLHNCLMFDNDVSFKPVDYHFKLVFGAGTKVTRNDKLTDIPSHDFRFKSFKEIGEGVFKTAILYEIIGVIHEIGKTTMIGGGKTFGNLVEVTLWDRYFVELMTFLTERKDRGVVVLILTHAQCKLADNGKPNLCNNWSGSKLLINLKHPVVEAFRVSLQAQDHSFDQSLCQASTSSQRSNYDEFSNLSGVKPIVESLKISLRIPFVLLLGRHLSSILIDTDGITKPALNVPKLQSRVVRATNAHVGRKFRYKVVVIMVHDDHKAEFVFWDKECFQILGVAADALRKSMQHVGEDYPHIYPEVLDKLLEIEFALRVKYQPYYHQASVNAFSRDETVIKKIKAHLHPDEIQSEVQKINESIVRNNTTLSSDPKKMSGSGECLRGPTPMVGSCTVAKCLSAGKCEGHPAKRKKNE</sequence>
<dbReference type="GO" id="GO:0006260">
    <property type="term" value="P:DNA replication"/>
    <property type="evidence" value="ECO:0000318"/>
    <property type="project" value="GO_Central"/>
</dbReference>
<dbReference type="InterPro" id="IPR003871">
    <property type="entry name" value="RFA1B/D_OB_1st"/>
</dbReference>
<feature type="region of interest" description="Disordered" evidence="1">
    <location>
        <begin position="464"/>
        <end position="483"/>
    </location>
</feature>
<dbReference type="CDD" id="cd04480">
    <property type="entry name" value="RPA1_DBD_A_like"/>
    <property type="match status" value="1"/>
</dbReference>
<dbReference type="HOGENOM" id="CLU_029003_1_0_1"/>